<dbReference type="InterPro" id="IPR045749">
    <property type="entry name" value="DUF6090"/>
</dbReference>
<dbReference type="Proteomes" id="UP001258994">
    <property type="component" value="Chromosome"/>
</dbReference>
<name>A0ABY9TXI0_9GAMM</name>
<dbReference type="Pfam" id="PF19578">
    <property type="entry name" value="DUF6090"/>
    <property type="match status" value="1"/>
</dbReference>
<proteinExistence type="predicted"/>
<dbReference type="RefSeq" id="WP_348392583.1">
    <property type="nucleotide sequence ID" value="NZ_CP134145.1"/>
</dbReference>
<keyword evidence="1" id="KW-0472">Membrane</keyword>
<sequence>MNLPILPWNKIIGEGALIIVAVYLAIFLEGISQDRVARQSAHTALAQMLEEMREDRADVNEIRAEQFVRDKQYQALEKWFSSPDSIPLDSMKEAIDAIFLENRTLYPRRSAWATMVAAGQLSKLDAPDLVARLGNFYESRTARIIDNGNDFDEGLNDLGRNSVPKVWDSGNARLLTTDVRELATVRNQFRYIHIGWNLWYLDALGNYGKTLDSLILEIESYLKKNNFEMTP</sequence>
<evidence type="ECO:0000313" key="3">
    <source>
        <dbReference type="Proteomes" id="UP001258994"/>
    </source>
</evidence>
<evidence type="ECO:0000313" key="2">
    <source>
        <dbReference type="EMBL" id="WNC73471.1"/>
    </source>
</evidence>
<feature type="transmembrane region" description="Helical" evidence="1">
    <location>
        <begin position="12"/>
        <end position="31"/>
    </location>
</feature>
<protein>
    <submittedName>
        <fullName evidence="2">DUF6090 family protein</fullName>
    </submittedName>
</protein>
<reference evidence="3" key="1">
    <citation type="submission" date="2023-09" db="EMBL/GenBank/DDBJ databases">
        <authorList>
            <person name="Zhang C."/>
        </authorList>
    </citation>
    <scope>NUCLEOTIDE SEQUENCE [LARGE SCALE GENOMIC DNA]</scope>
    <source>
        <strain evidence="3">SQ149</strain>
    </source>
</reference>
<dbReference type="EMBL" id="CP134145">
    <property type="protein sequence ID" value="WNC73471.1"/>
    <property type="molecule type" value="Genomic_DNA"/>
</dbReference>
<gene>
    <name evidence="2" type="ORF">RGQ13_05600</name>
</gene>
<keyword evidence="3" id="KW-1185">Reference proteome</keyword>
<keyword evidence="1" id="KW-0812">Transmembrane</keyword>
<evidence type="ECO:0000256" key="1">
    <source>
        <dbReference type="SAM" id="Phobius"/>
    </source>
</evidence>
<keyword evidence="1" id="KW-1133">Transmembrane helix</keyword>
<accession>A0ABY9TXI0</accession>
<organism evidence="2 3">
    <name type="scientific">Thalassotalea psychrophila</name>
    <dbReference type="NCBI Taxonomy" id="3065647"/>
    <lineage>
        <taxon>Bacteria</taxon>
        <taxon>Pseudomonadati</taxon>
        <taxon>Pseudomonadota</taxon>
        <taxon>Gammaproteobacteria</taxon>
        <taxon>Alteromonadales</taxon>
        <taxon>Colwelliaceae</taxon>
        <taxon>Thalassotalea</taxon>
    </lineage>
</organism>